<keyword evidence="4" id="KW-1185">Reference proteome</keyword>
<proteinExistence type="inferred from homology"/>
<dbReference type="GO" id="GO:0007018">
    <property type="term" value="P:microtubule-based movement"/>
    <property type="evidence" value="ECO:0007669"/>
    <property type="project" value="TreeGrafter"/>
</dbReference>
<feature type="compositionally biased region" description="Polar residues" evidence="2">
    <location>
        <begin position="15"/>
        <end position="29"/>
    </location>
</feature>
<dbReference type="OrthoDB" id="10260741at2759"/>
<comment type="similarity">
    <text evidence="1">Belongs to the dynein light chain Tctex-type family.</text>
</comment>
<dbReference type="EMBL" id="MRZV01000276">
    <property type="protein sequence ID" value="PIK53702.1"/>
    <property type="molecule type" value="Genomic_DNA"/>
</dbReference>
<dbReference type="InterPro" id="IPR005334">
    <property type="entry name" value="Tctex-1-like"/>
</dbReference>
<dbReference type="Gene3D" id="3.30.1140.40">
    <property type="entry name" value="Tctex-1"/>
    <property type="match status" value="1"/>
</dbReference>
<comment type="caution">
    <text evidence="3">The sequence shown here is derived from an EMBL/GenBank/DDBJ whole genome shotgun (WGS) entry which is preliminary data.</text>
</comment>
<dbReference type="GO" id="GO:0005868">
    <property type="term" value="C:cytoplasmic dynein complex"/>
    <property type="evidence" value="ECO:0007669"/>
    <property type="project" value="TreeGrafter"/>
</dbReference>
<dbReference type="AlphaFoldDB" id="A0A2G8L0G6"/>
<dbReference type="InterPro" id="IPR038586">
    <property type="entry name" value="Tctex-1-like_sf"/>
</dbReference>
<reference evidence="3 4" key="1">
    <citation type="journal article" date="2017" name="PLoS Biol.">
        <title>The sea cucumber genome provides insights into morphological evolution and visceral regeneration.</title>
        <authorList>
            <person name="Zhang X."/>
            <person name="Sun L."/>
            <person name="Yuan J."/>
            <person name="Sun Y."/>
            <person name="Gao Y."/>
            <person name="Zhang L."/>
            <person name="Li S."/>
            <person name="Dai H."/>
            <person name="Hamel J.F."/>
            <person name="Liu C."/>
            <person name="Yu Y."/>
            <person name="Liu S."/>
            <person name="Lin W."/>
            <person name="Guo K."/>
            <person name="Jin S."/>
            <person name="Xu P."/>
            <person name="Storey K.B."/>
            <person name="Huan P."/>
            <person name="Zhang T."/>
            <person name="Zhou Y."/>
            <person name="Zhang J."/>
            <person name="Lin C."/>
            <person name="Li X."/>
            <person name="Xing L."/>
            <person name="Huo D."/>
            <person name="Sun M."/>
            <person name="Wang L."/>
            <person name="Mercier A."/>
            <person name="Li F."/>
            <person name="Yang H."/>
            <person name="Xiang J."/>
        </authorList>
    </citation>
    <scope>NUCLEOTIDE SEQUENCE [LARGE SCALE GENOMIC DNA]</scope>
    <source>
        <strain evidence="3">Shaxun</strain>
        <tissue evidence="3">Muscle</tissue>
    </source>
</reference>
<name>A0A2G8L0G6_STIJA</name>
<protein>
    <submittedName>
        <fullName evidence="3">Putative tctex1 domain-containing protein 1-like</fullName>
    </submittedName>
</protein>
<dbReference type="STRING" id="307972.A0A2G8L0G6"/>
<evidence type="ECO:0000256" key="2">
    <source>
        <dbReference type="SAM" id="MobiDB-lite"/>
    </source>
</evidence>
<evidence type="ECO:0000313" key="4">
    <source>
        <dbReference type="Proteomes" id="UP000230750"/>
    </source>
</evidence>
<gene>
    <name evidence="3" type="ORF">BSL78_09414</name>
</gene>
<dbReference type="PANTHER" id="PTHR21255">
    <property type="entry name" value="T-COMPLEX-ASSOCIATED-TESTIS-EXPRESSED 1/ DYNEIN LIGHT CHAIN"/>
    <property type="match status" value="1"/>
</dbReference>
<evidence type="ECO:0000313" key="3">
    <source>
        <dbReference type="EMBL" id="PIK53702.1"/>
    </source>
</evidence>
<sequence length="190" mass="21737">MEQTSHTLTRVDRSPVTTDPRSRPVSSHSKYLATAASDQSGKDVTDTNRNRRIPDMNLQKRNPEPMSLRWPKMENTYKLGPDTEIQFRESRVKKAVESLLDVKMTDMTYDPMTLSKMTSELSDAVLSRIKTLGFKRHKFVVHVAMGNVQGQGLHVVSRCLSDDKTDGHVTVKYRNKELYALVIVYAIYFE</sequence>
<feature type="region of interest" description="Disordered" evidence="2">
    <location>
        <begin position="1"/>
        <end position="66"/>
    </location>
</feature>
<feature type="compositionally biased region" description="Basic and acidic residues" evidence="2">
    <location>
        <begin position="40"/>
        <end position="54"/>
    </location>
</feature>
<accession>A0A2G8L0G6</accession>
<dbReference type="GO" id="GO:0005737">
    <property type="term" value="C:cytoplasm"/>
    <property type="evidence" value="ECO:0007669"/>
    <property type="project" value="TreeGrafter"/>
</dbReference>
<dbReference type="GO" id="GO:0045505">
    <property type="term" value="F:dynein intermediate chain binding"/>
    <property type="evidence" value="ECO:0007669"/>
    <property type="project" value="TreeGrafter"/>
</dbReference>
<dbReference type="Proteomes" id="UP000230750">
    <property type="component" value="Unassembled WGS sequence"/>
</dbReference>
<dbReference type="Pfam" id="PF03645">
    <property type="entry name" value="Tctex-1"/>
    <property type="match status" value="1"/>
</dbReference>
<organism evidence="3 4">
    <name type="scientific">Stichopus japonicus</name>
    <name type="common">Sea cucumber</name>
    <dbReference type="NCBI Taxonomy" id="307972"/>
    <lineage>
        <taxon>Eukaryota</taxon>
        <taxon>Metazoa</taxon>
        <taxon>Echinodermata</taxon>
        <taxon>Eleutherozoa</taxon>
        <taxon>Echinozoa</taxon>
        <taxon>Holothuroidea</taxon>
        <taxon>Aspidochirotacea</taxon>
        <taxon>Aspidochirotida</taxon>
        <taxon>Stichopodidae</taxon>
        <taxon>Apostichopus</taxon>
    </lineage>
</organism>
<dbReference type="CDD" id="cd21451">
    <property type="entry name" value="DLC-like_TCTEX1D"/>
    <property type="match status" value="1"/>
</dbReference>
<dbReference type="PANTHER" id="PTHR21255:SF27">
    <property type="entry name" value="DYNEIN LIGHT CHAIN TCTEX-TYPE PROTEIN 2"/>
    <property type="match status" value="1"/>
</dbReference>
<evidence type="ECO:0000256" key="1">
    <source>
        <dbReference type="ARBA" id="ARBA00005361"/>
    </source>
</evidence>